<dbReference type="HOGENOM" id="CLU_031317_0_2_2"/>
<evidence type="ECO:0000313" key="4">
    <source>
        <dbReference type="Proteomes" id="UP000000674"/>
    </source>
</evidence>
<dbReference type="CDD" id="cd07719">
    <property type="entry name" value="arylsulfatase_AtsA-like_MBL-fold"/>
    <property type="match status" value="1"/>
</dbReference>
<dbReference type="KEGG" id="mtp:Mthe_1159"/>
<dbReference type="InterPro" id="IPR036866">
    <property type="entry name" value="RibonucZ/Hydroxyglut_hydro"/>
</dbReference>
<protein>
    <submittedName>
        <fullName evidence="3">Beta-lactamase domain protein</fullName>
    </submittedName>
</protein>
<feature type="domain" description="Metallo-beta-lactamase" evidence="2">
    <location>
        <begin position="27"/>
        <end position="216"/>
    </location>
</feature>
<dbReference type="SMART" id="SM00849">
    <property type="entry name" value="Lactamase_B"/>
    <property type="match status" value="1"/>
</dbReference>
<reference evidence="3 4" key="1">
    <citation type="submission" date="2006-10" db="EMBL/GenBank/DDBJ databases">
        <title>Complete sequence of Methanosaeta thermophila PT.</title>
        <authorList>
            <consortium name="US DOE Joint Genome Institute"/>
            <person name="Copeland A."/>
            <person name="Lucas S."/>
            <person name="Lapidus A."/>
            <person name="Barry K."/>
            <person name="Detter J.C."/>
            <person name="Glavina del Rio T."/>
            <person name="Hammon N."/>
            <person name="Israni S."/>
            <person name="Pitluck S."/>
            <person name="Chain P."/>
            <person name="Malfatti S."/>
            <person name="Shin M."/>
            <person name="Vergez L."/>
            <person name="Schmutz J."/>
            <person name="Larimer F."/>
            <person name="Land M."/>
            <person name="Hauser L."/>
            <person name="Kyrpides N."/>
            <person name="Kim E."/>
            <person name="Smith K.S."/>
            <person name="Ingram-Smith C."/>
            <person name="Richardson P."/>
        </authorList>
    </citation>
    <scope>NUCLEOTIDE SEQUENCE [LARGE SCALE GENOMIC DNA]</scope>
    <source>
        <strain evidence="4">DSM 6194 / JCM 14653 / NBRC 101360 / PT</strain>
    </source>
</reference>
<dbReference type="Proteomes" id="UP000000674">
    <property type="component" value="Chromosome"/>
</dbReference>
<dbReference type="AlphaFoldDB" id="A0B8B7"/>
<sequence>MCVGARGERMNVILLGTGVGIPQADRAQSSLLIRDEDVLLIDCGAGAILRLGEIGMSPLEIDTVLLTHLHLDHVADLLPLAKARYLLGEPWLNIWGPVGTEELMRSLQSLYPYLRSIKLDVTEISAGCRFEICGFGVSSASAIHSVPALCYRIEGSRTVTCSGDTEPAASVSELASGSDLLVHECSFPDGFEVTNHTTPAALGRIVSDVGEIILTHFYPQCRGLEEDMARTVEQLSGIRTRAGMDLMSIYASAGK</sequence>
<keyword evidence="1" id="KW-0378">Hydrolase</keyword>
<dbReference type="PANTHER" id="PTHR46018">
    <property type="entry name" value="ZINC PHOSPHODIESTERASE ELAC PROTEIN 1"/>
    <property type="match status" value="1"/>
</dbReference>
<dbReference type="InterPro" id="IPR001279">
    <property type="entry name" value="Metallo-B-lactamas"/>
</dbReference>
<dbReference type="EMBL" id="CP000477">
    <property type="protein sequence ID" value="ABK14941.1"/>
    <property type="molecule type" value="Genomic_DNA"/>
</dbReference>
<proteinExistence type="predicted"/>
<evidence type="ECO:0000256" key="1">
    <source>
        <dbReference type="ARBA" id="ARBA00022801"/>
    </source>
</evidence>
<organism evidence="3 4">
    <name type="scientific">Methanothrix thermoacetophila (strain DSM 6194 / JCM 14653 / NBRC 101360 / PT)</name>
    <name type="common">Methanosaeta thermophila</name>
    <dbReference type="NCBI Taxonomy" id="349307"/>
    <lineage>
        <taxon>Archaea</taxon>
        <taxon>Methanobacteriati</taxon>
        <taxon>Methanobacteriota</taxon>
        <taxon>Stenosarchaea group</taxon>
        <taxon>Methanomicrobia</taxon>
        <taxon>Methanotrichales</taxon>
        <taxon>Methanotrichaceae</taxon>
        <taxon>Methanothrix</taxon>
    </lineage>
</organism>
<evidence type="ECO:0000259" key="2">
    <source>
        <dbReference type="SMART" id="SM00849"/>
    </source>
</evidence>
<dbReference type="PANTHER" id="PTHR46018:SF3">
    <property type="entry name" value="ARYLSULFATASE"/>
    <property type="match status" value="1"/>
</dbReference>
<dbReference type="STRING" id="349307.Mthe_1159"/>
<dbReference type="InterPro" id="IPR044094">
    <property type="entry name" value="AtsA-like_MBL-fold"/>
</dbReference>
<name>A0B8B7_METTP</name>
<dbReference type="SUPFAM" id="SSF56281">
    <property type="entry name" value="Metallo-hydrolase/oxidoreductase"/>
    <property type="match status" value="1"/>
</dbReference>
<dbReference type="Pfam" id="PF23023">
    <property type="entry name" value="Anti-Pycsar_Apyc1"/>
    <property type="match status" value="1"/>
</dbReference>
<keyword evidence="4" id="KW-1185">Reference proteome</keyword>
<dbReference type="GO" id="GO:0042781">
    <property type="term" value="F:3'-tRNA processing endoribonuclease activity"/>
    <property type="evidence" value="ECO:0007669"/>
    <property type="project" value="TreeGrafter"/>
</dbReference>
<gene>
    <name evidence="3" type="ordered locus">Mthe_1159</name>
</gene>
<evidence type="ECO:0000313" key="3">
    <source>
        <dbReference type="EMBL" id="ABK14941.1"/>
    </source>
</evidence>
<accession>A0B8B7</accession>
<dbReference type="Gene3D" id="3.60.15.10">
    <property type="entry name" value="Ribonuclease Z/Hydroxyacylglutathione hydrolase-like"/>
    <property type="match status" value="1"/>
</dbReference>